<dbReference type="EMBL" id="BEXB01000014">
    <property type="protein sequence ID" value="GAY76455.1"/>
    <property type="molecule type" value="Genomic_DNA"/>
</dbReference>
<reference evidence="1 2" key="1">
    <citation type="submission" date="2017-11" db="EMBL/GenBank/DDBJ databases">
        <title>Draft Genome Sequence of Sporolactobacillus inulinus NBRC 111894 Isolated from Koso, a Japanese Sugar-Vegetable Fermented Beverage.</title>
        <authorList>
            <person name="Chiou T.Y."/>
            <person name="Oshima K."/>
            <person name="Suda W."/>
            <person name="Hattori M."/>
            <person name="Takahashi T."/>
        </authorList>
    </citation>
    <scope>NUCLEOTIDE SEQUENCE [LARGE SCALE GENOMIC DNA]</scope>
    <source>
        <strain evidence="1 2">NBRC111894</strain>
    </source>
</reference>
<gene>
    <name evidence="1" type="ORF">NBRC111894_2009</name>
</gene>
<evidence type="ECO:0000313" key="2">
    <source>
        <dbReference type="Proteomes" id="UP000319716"/>
    </source>
</evidence>
<accession>A0A4Y1ZBL8</accession>
<organism evidence="1 2">
    <name type="scientific">Sporolactobacillus inulinus</name>
    <dbReference type="NCBI Taxonomy" id="2078"/>
    <lineage>
        <taxon>Bacteria</taxon>
        <taxon>Bacillati</taxon>
        <taxon>Bacillota</taxon>
        <taxon>Bacilli</taxon>
        <taxon>Bacillales</taxon>
        <taxon>Sporolactobacillaceae</taxon>
        <taxon>Sporolactobacillus</taxon>
    </lineage>
</organism>
<sequence length="43" mass="4829">MSIRRASLVKIIIISGSRAISLSFDDYDKIGPFMILISKRMNA</sequence>
<protein>
    <submittedName>
        <fullName evidence="1">Uncharacterized protein</fullName>
    </submittedName>
</protein>
<dbReference type="Proteomes" id="UP000319716">
    <property type="component" value="Unassembled WGS sequence"/>
</dbReference>
<name>A0A4Y1ZBL8_9BACL</name>
<proteinExistence type="predicted"/>
<comment type="caution">
    <text evidence="1">The sequence shown here is derived from an EMBL/GenBank/DDBJ whole genome shotgun (WGS) entry which is preliminary data.</text>
</comment>
<evidence type="ECO:0000313" key="1">
    <source>
        <dbReference type="EMBL" id="GAY76455.1"/>
    </source>
</evidence>
<dbReference type="AlphaFoldDB" id="A0A4Y1ZBL8"/>